<feature type="transmembrane region" description="Helical" evidence="1">
    <location>
        <begin position="1266"/>
        <end position="1285"/>
    </location>
</feature>
<feature type="transmembrane region" description="Helical" evidence="1">
    <location>
        <begin position="1300"/>
        <end position="1322"/>
    </location>
</feature>
<evidence type="ECO:0000256" key="1">
    <source>
        <dbReference type="SAM" id="Phobius"/>
    </source>
</evidence>
<comment type="caution">
    <text evidence="2">The sequence shown here is derived from an EMBL/GenBank/DDBJ whole genome shotgun (WGS) entry which is preliminary data.</text>
</comment>
<dbReference type="GO" id="GO:0016020">
    <property type="term" value="C:membrane"/>
    <property type="evidence" value="ECO:0007669"/>
    <property type="project" value="InterPro"/>
</dbReference>
<gene>
    <name evidence="2" type="ORF">FGO68_gene3986</name>
</gene>
<dbReference type="SUPFAM" id="SSF49313">
    <property type="entry name" value="Cadherin-like"/>
    <property type="match status" value="1"/>
</dbReference>
<dbReference type="EMBL" id="RRYP01016520">
    <property type="protein sequence ID" value="TNV75012.1"/>
    <property type="molecule type" value="Genomic_DNA"/>
</dbReference>
<name>A0A8J8NHA4_HALGN</name>
<protein>
    <recommendedName>
        <fullName evidence="4">Cadherin domain-containing protein</fullName>
    </recommendedName>
</protein>
<keyword evidence="3" id="KW-1185">Reference proteome</keyword>
<evidence type="ECO:0000313" key="3">
    <source>
        <dbReference type="Proteomes" id="UP000785679"/>
    </source>
</evidence>
<dbReference type="Gene3D" id="2.60.40.10">
    <property type="entry name" value="Immunoglobulins"/>
    <property type="match status" value="3"/>
</dbReference>
<dbReference type="Proteomes" id="UP000785679">
    <property type="component" value="Unassembled WGS sequence"/>
</dbReference>
<accession>A0A8J8NHA4</accession>
<keyword evidence="1" id="KW-1133">Transmembrane helix</keyword>
<feature type="transmembrane region" description="Helical" evidence="1">
    <location>
        <begin position="1151"/>
        <end position="1177"/>
    </location>
</feature>
<evidence type="ECO:0008006" key="4">
    <source>
        <dbReference type="Google" id="ProtNLM"/>
    </source>
</evidence>
<dbReference type="OrthoDB" id="327465at2759"/>
<keyword evidence="1" id="KW-0812">Transmembrane</keyword>
<feature type="transmembrane region" description="Helical" evidence="1">
    <location>
        <begin position="1081"/>
        <end position="1105"/>
    </location>
</feature>
<organism evidence="2 3">
    <name type="scientific">Halteria grandinella</name>
    <dbReference type="NCBI Taxonomy" id="5974"/>
    <lineage>
        <taxon>Eukaryota</taxon>
        <taxon>Sar</taxon>
        <taxon>Alveolata</taxon>
        <taxon>Ciliophora</taxon>
        <taxon>Intramacronucleata</taxon>
        <taxon>Spirotrichea</taxon>
        <taxon>Stichotrichia</taxon>
        <taxon>Sporadotrichida</taxon>
        <taxon>Halteriidae</taxon>
        <taxon>Halteria</taxon>
    </lineage>
</organism>
<dbReference type="InterPro" id="IPR013783">
    <property type="entry name" value="Ig-like_fold"/>
</dbReference>
<evidence type="ECO:0000313" key="2">
    <source>
        <dbReference type="EMBL" id="TNV75012.1"/>
    </source>
</evidence>
<sequence length="1417" mass="157277">MLSDPDLTDMISGRRQGARTRFSDGFRTKSYTHNVIVTNSAPTFSTCPVDQTLAMKSTSTYTLTGYSDLEGHSITVTAYLDGQTILPPFVTFTSHSFTFAPTQFSDVASYLIRVKLSDGNMEDATCAFTLTVTNSAPTFNMALIDKSVMLGDVLEYTLPGKTDAESSPIIQSASLQSGDALPSFIICNNTHCKFTPTLDPQVQAYQILIKLSDTQMESSNVFTLTVIENLYPVFSPDPTAPWQSTVRLNQVITLTVPSFSDPELRPITFAQTFTPGFITFNSATKIFSFQPTQFSQIGTSIITITLNDGFRTKTYTHSVIVTNSAPTFSTCPVDQTLAMRSTLTYTLTLFSDLETNPITVIPYQDGLTTLPIFVAFIQPTFTFTPTQFSQVASYLIRVKLTDGNMEDATCAFTLTVTNSPPTFTFTGGATAIVDQSQRLNIVVYYTLPAFSDPEGSPVTIGLVSPPSFVTVIANSKLKFAATLFVEVGDYTITVSVSDSQRESLYTFNLNIYNTAPVFVSQGPLNQLVRLNSTLRYKFPATYDKENQEITFVLSATKSESLVFATIDQDYLVMKPTLYSEVCTHYMMVQLTDGDSLSGSYEFTIDVFNDPPRFAGSGPKNVYVNLNNKLTVPLPAMVDDERNTIVVQNSLPLPDGMSFDEQSQAYTFYPIYPTQVGQTYVIRATLHDELDFSAFSFKVKVINQAPYFKSRMRDRSVLVGDEIAFNLPEVVDKENQDTSKEAQLLGGAGLPSFITFDGMGFKVKPEDSKNAGKYWIQVSLSDGMAMPAIYYFMVSVISMGDKIHNPSDIAGSGKGSGIGLGNESAKSVKVMITQVSNQGNARVKLSIGVGNIEEIVKKVAEDKESMKFTITSKDNFIVQHQVLSFDLNTNTIEASISYPSGISEIGTDEDELKVEILKEYTITNGTSGIILSQGSQAVANIPSQLSIGQLELAQKMNAISDKVSISMIPGSLIVNLFLQALFKPNDFSQFFIYMMWSFLNDLSFLTSMSLISLSVPGIAQFIQSFILKLVYLDILQTDYWLLGILSNAQQKGDPDDDLPLNSFFEQSGFQSMNVFKNLGSTLVYIGVLAVLFFAITIFSLIAPYSIRVSRWNASLRKKLLWNQSIRFIIQQFQPLFMSSILCLNDIRLSNVYNITSFISSIVILISLVAVMISIAVVLKSSAQQNLMDTSAFLQKYGTLQEGLRGSASFASLYWNLIMLVRWSVTGVILIGIRDSYAIQISMLLFISFMCQIIIVKGKPFKDPSENHISIFNEVMVTLYLYILISLTDYNSTNIFKEQCGIMLSVFVLLSFFVNLLKIMVIVGKKGYLKLLRKIKIYQLQQQLRNGKVIAINPTNTDVSVTNFESFQDNDISIDYNKRVARMQPIEFGARPPYSQPVMQMHLQRKLLDEKLARIPTSL</sequence>
<dbReference type="GO" id="GO:0005509">
    <property type="term" value="F:calcium ion binding"/>
    <property type="evidence" value="ECO:0007669"/>
    <property type="project" value="InterPro"/>
</dbReference>
<keyword evidence="1" id="KW-0472">Membrane</keyword>
<reference evidence="2" key="1">
    <citation type="submission" date="2019-06" db="EMBL/GenBank/DDBJ databases">
        <authorList>
            <person name="Zheng W."/>
        </authorList>
    </citation>
    <scope>NUCLEOTIDE SEQUENCE</scope>
    <source>
        <strain evidence="2">QDHG01</strain>
    </source>
</reference>
<feature type="transmembrane region" description="Helical" evidence="1">
    <location>
        <begin position="1211"/>
        <end position="1229"/>
    </location>
</feature>
<dbReference type="InterPro" id="IPR015919">
    <property type="entry name" value="Cadherin-like_sf"/>
</dbReference>
<feature type="transmembrane region" description="Helical" evidence="1">
    <location>
        <begin position="1235"/>
        <end position="1254"/>
    </location>
</feature>
<proteinExistence type="predicted"/>